<dbReference type="AlphaFoldDB" id="C1B225"/>
<dbReference type="InterPro" id="IPR055170">
    <property type="entry name" value="GFO_IDH_MocA-like_dom"/>
</dbReference>
<evidence type="ECO:0000259" key="2">
    <source>
        <dbReference type="Pfam" id="PF22725"/>
    </source>
</evidence>
<dbReference type="PANTHER" id="PTHR43377">
    <property type="entry name" value="BILIVERDIN REDUCTASE A"/>
    <property type="match status" value="1"/>
</dbReference>
<dbReference type="Proteomes" id="UP000002212">
    <property type="component" value="Chromosome"/>
</dbReference>
<dbReference type="STRING" id="632772.ROP_22020"/>
<feature type="domain" description="GFO/IDH/MocA-like oxidoreductase" evidence="2">
    <location>
        <begin position="127"/>
        <end position="245"/>
    </location>
</feature>
<dbReference type="PATRIC" id="fig|632772.20.peg.2298"/>
<dbReference type="Gene3D" id="3.30.360.10">
    <property type="entry name" value="Dihydrodipicolinate Reductase, domain 2"/>
    <property type="match status" value="1"/>
</dbReference>
<feature type="domain" description="Gfo/Idh/MocA-like oxidoreductase N-terminal" evidence="1">
    <location>
        <begin position="1"/>
        <end position="119"/>
    </location>
</feature>
<dbReference type="EMBL" id="AP011115">
    <property type="protein sequence ID" value="BAH50449.1"/>
    <property type="molecule type" value="Genomic_DNA"/>
</dbReference>
<evidence type="ECO:0000259" key="1">
    <source>
        <dbReference type="Pfam" id="PF01408"/>
    </source>
</evidence>
<dbReference type="KEGG" id="rop:ROP_22020"/>
<evidence type="ECO:0000313" key="4">
    <source>
        <dbReference type="Proteomes" id="UP000002212"/>
    </source>
</evidence>
<dbReference type="GO" id="GO:0000166">
    <property type="term" value="F:nucleotide binding"/>
    <property type="evidence" value="ECO:0007669"/>
    <property type="project" value="InterPro"/>
</dbReference>
<dbReference type="HOGENOM" id="CLU_023194_1_3_11"/>
<protein>
    <submittedName>
        <fullName evidence="3">Putative oxidoreductase</fullName>
    </submittedName>
</protein>
<dbReference type="Pfam" id="PF22725">
    <property type="entry name" value="GFO_IDH_MocA_C3"/>
    <property type="match status" value="1"/>
</dbReference>
<dbReference type="InterPro" id="IPR036291">
    <property type="entry name" value="NAD(P)-bd_dom_sf"/>
</dbReference>
<evidence type="ECO:0000313" key="3">
    <source>
        <dbReference type="EMBL" id="BAH50449.1"/>
    </source>
</evidence>
<name>C1B225_RHOOB</name>
<dbReference type="Gene3D" id="3.40.50.720">
    <property type="entry name" value="NAD(P)-binding Rossmann-like Domain"/>
    <property type="match status" value="1"/>
</dbReference>
<dbReference type="OrthoDB" id="9792085at2"/>
<dbReference type="Pfam" id="PF01408">
    <property type="entry name" value="GFO_IDH_MocA"/>
    <property type="match status" value="1"/>
</dbReference>
<proteinExistence type="predicted"/>
<accession>C1B225</accession>
<organism evidence="3 4">
    <name type="scientific">Rhodococcus opacus (strain B4)</name>
    <dbReference type="NCBI Taxonomy" id="632772"/>
    <lineage>
        <taxon>Bacteria</taxon>
        <taxon>Bacillati</taxon>
        <taxon>Actinomycetota</taxon>
        <taxon>Actinomycetes</taxon>
        <taxon>Mycobacteriales</taxon>
        <taxon>Nocardiaceae</taxon>
        <taxon>Rhodococcus</taxon>
    </lineage>
</organism>
<reference evidence="3 4" key="1">
    <citation type="submission" date="2009-03" db="EMBL/GenBank/DDBJ databases">
        <title>Comparison of the complete genome sequences of Rhodococcus erythropolis PR4 and Rhodococcus opacus B4.</title>
        <authorList>
            <person name="Takarada H."/>
            <person name="Sekine M."/>
            <person name="Hosoyama A."/>
            <person name="Yamada R."/>
            <person name="Fujisawa T."/>
            <person name="Omata S."/>
            <person name="Shimizu A."/>
            <person name="Tsukatani N."/>
            <person name="Tanikawa S."/>
            <person name="Fujita N."/>
            <person name="Harayama S."/>
        </authorList>
    </citation>
    <scope>NUCLEOTIDE SEQUENCE [LARGE SCALE GENOMIC DNA]</scope>
    <source>
        <strain evidence="3 4">B4</strain>
    </source>
</reference>
<gene>
    <name evidence="3" type="ordered locus">ROP_22020</name>
</gene>
<dbReference type="SUPFAM" id="SSF51735">
    <property type="entry name" value="NAD(P)-binding Rossmann-fold domains"/>
    <property type="match status" value="1"/>
</dbReference>
<dbReference type="PANTHER" id="PTHR43377:SF1">
    <property type="entry name" value="BILIVERDIN REDUCTASE A"/>
    <property type="match status" value="1"/>
</dbReference>
<dbReference type="InterPro" id="IPR051450">
    <property type="entry name" value="Gfo/Idh/MocA_Oxidoreductases"/>
</dbReference>
<dbReference type="InterPro" id="IPR000683">
    <property type="entry name" value="Gfo/Idh/MocA-like_OxRdtase_N"/>
</dbReference>
<sequence length="327" mass="34010">MRWAILGASNVAATRVLPALRECGQTAAVVLSGDPSRAEDYRRTHGIESATGDLREAVGGDVRAAYISSTNDKHFEHAMAAIDAGLHVLCEKPLSFDIAQAQKMVDAAAAAGVVFATNHHLRNHPVHRAARKLLAEGAIGDILSVRVGNAIMLRQALRGWRLDGVGGGVVLDLAVHDIDTLRFVTGMEPATVTAVGVCQGLSDGPADAVMTSGILGSGTLFSLHDAYTVPGAVTGFEIHGTAGTLAAEDCMRPDPTGTLRMIRDGDGTTVPLETVDNLYAPGIRAFVDAVRGVGEPVATGLDGLRSVTAALAILRSIEEGRAVRVAT</sequence>
<dbReference type="RefSeq" id="WP_012689405.1">
    <property type="nucleotide sequence ID" value="NC_012522.1"/>
</dbReference>
<dbReference type="SUPFAM" id="SSF55347">
    <property type="entry name" value="Glyceraldehyde-3-phosphate dehydrogenase-like, C-terminal domain"/>
    <property type="match status" value="1"/>
</dbReference>